<dbReference type="GO" id="GO:0005524">
    <property type="term" value="F:ATP binding"/>
    <property type="evidence" value="ECO:0007669"/>
    <property type="project" value="UniProtKB-KW"/>
</dbReference>
<evidence type="ECO:0000313" key="3">
    <source>
        <dbReference type="EMBL" id="QIA66193.1"/>
    </source>
</evidence>
<evidence type="ECO:0000256" key="2">
    <source>
        <dbReference type="ARBA" id="ARBA00022840"/>
    </source>
</evidence>
<keyword evidence="4" id="KW-1185">Reference proteome</keyword>
<dbReference type="GO" id="GO:0009898">
    <property type="term" value="C:cytoplasmic side of plasma membrane"/>
    <property type="evidence" value="ECO:0007669"/>
    <property type="project" value="TreeGrafter"/>
</dbReference>
<proteinExistence type="predicted"/>
<dbReference type="PANTHER" id="PTHR43384:SF6">
    <property type="entry name" value="SEPTUM SITE-DETERMINING PROTEIN MIND HOMOLOG, CHLOROPLASTIC"/>
    <property type="match status" value="1"/>
</dbReference>
<dbReference type="EMBL" id="CP047476">
    <property type="protein sequence ID" value="QIA66193.1"/>
    <property type="molecule type" value="Genomic_DNA"/>
</dbReference>
<dbReference type="SUPFAM" id="SSF52540">
    <property type="entry name" value="P-loop containing nucleoside triphosphate hydrolases"/>
    <property type="match status" value="1"/>
</dbReference>
<dbReference type="InterPro" id="IPR050625">
    <property type="entry name" value="ParA/MinD_ATPase"/>
</dbReference>
<reference evidence="3 4" key="1">
    <citation type="submission" date="2020-01" db="EMBL/GenBank/DDBJ databases">
        <title>Whole genome and functional gene identification of agarase of Vibrio HN897.</title>
        <authorList>
            <person name="Liu Y."/>
            <person name="Zhao Z."/>
        </authorList>
    </citation>
    <scope>NUCLEOTIDE SEQUENCE [LARGE SCALE GENOMIC DNA]</scope>
    <source>
        <strain evidence="3 4">HN897</strain>
    </source>
</reference>
<dbReference type="GO" id="GO:0016887">
    <property type="term" value="F:ATP hydrolysis activity"/>
    <property type="evidence" value="ECO:0007669"/>
    <property type="project" value="TreeGrafter"/>
</dbReference>
<evidence type="ECO:0000256" key="1">
    <source>
        <dbReference type="ARBA" id="ARBA00022741"/>
    </source>
</evidence>
<dbReference type="Gene3D" id="3.40.50.300">
    <property type="entry name" value="P-loop containing nucleotide triphosphate hydrolases"/>
    <property type="match status" value="1"/>
</dbReference>
<dbReference type="GO" id="GO:0005829">
    <property type="term" value="C:cytosol"/>
    <property type="evidence" value="ECO:0007669"/>
    <property type="project" value="TreeGrafter"/>
</dbReference>
<protein>
    <submittedName>
        <fullName evidence="3">Chromosome partitioning protein ParA</fullName>
    </submittedName>
</protein>
<gene>
    <name evidence="3" type="ORF">GT360_20170</name>
</gene>
<dbReference type="AlphaFoldDB" id="A0A7Z2T899"/>
<accession>A0A7Z2T899</accession>
<sequence>MFDILESFNNIDANKAKANFKMPCVVFTQTDECHTLIEEAFRFEGIEQPTFVKNRDEDMRRYVRESSVEIAIVELNESQDVTKDMERISHLLPNEASVVVVGKEDAISTIRNLKSMGFYYLFWPVTKQELIEFLKNVHDNRLREHGLGKKRQAKKVAFWGSKGGVGTSMLATEVSYELSEKRKSKCVLVDHNYLGGNLDIFLNLDNFNKKGVSSVSSASDLDVTYAVSMTRKVNDMLSFLSVESDQHHEHELKEYSRSLSDLLAEYNNFIVEDLSGSGQSRQDIQYIAGNCDAVVIVVAPMVSCVREAKKILDLLNKEPGNLRRIIVLNHNLPASATVMTKRDVQHYLGQEIAVEVPFEQTLVKNVLNGKRLYNSRLKSAKSIRKLTSEILGETDKQSAFSLGSLFR</sequence>
<dbReference type="KEGG" id="vas:GT360_20170"/>
<dbReference type="InterPro" id="IPR027417">
    <property type="entry name" value="P-loop_NTPase"/>
</dbReference>
<dbReference type="Proteomes" id="UP000464262">
    <property type="component" value="Chromosome 2"/>
</dbReference>
<dbReference type="GO" id="GO:0051782">
    <property type="term" value="P:negative regulation of cell division"/>
    <property type="evidence" value="ECO:0007669"/>
    <property type="project" value="TreeGrafter"/>
</dbReference>
<dbReference type="PANTHER" id="PTHR43384">
    <property type="entry name" value="SEPTUM SITE-DETERMINING PROTEIN MIND HOMOLOG, CHLOROPLASTIC-RELATED"/>
    <property type="match status" value="1"/>
</dbReference>
<name>A0A7Z2T899_9VIBR</name>
<keyword evidence="1" id="KW-0547">Nucleotide-binding</keyword>
<evidence type="ECO:0000313" key="4">
    <source>
        <dbReference type="Proteomes" id="UP000464262"/>
    </source>
</evidence>
<keyword evidence="2" id="KW-0067">ATP-binding</keyword>
<organism evidence="3 4">
    <name type="scientific">Vibrio astriarenae</name>
    <dbReference type="NCBI Taxonomy" id="1481923"/>
    <lineage>
        <taxon>Bacteria</taxon>
        <taxon>Pseudomonadati</taxon>
        <taxon>Pseudomonadota</taxon>
        <taxon>Gammaproteobacteria</taxon>
        <taxon>Vibrionales</taxon>
        <taxon>Vibrionaceae</taxon>
        <taxon>Vibrio</taxon>
    </lineage>
</organism>
<dbReference type="Gene3D" id="3.40.50.2300">
    <property type="match status" value="1"/>
</dbReference>